<dbReference type="PANTHER" id="PTHR43785">
    <property type="entry name" value="GAMMA-GLUTAMYLPUTRESCINE SYNTHETASE"/>
    <property type="match status" value="1"/>
</dbReference>
<dbReference type="AlphaFoldDB" id="A0A6N7XRH9"/>
<dbReference type="InterPro" id="IPR036651">
    <property type="entry name" value="Gln_synt_N_sf"/>
</dbReference>
<sequence>MSDRNVDFVLRTVEKRGVRFVRLWFTDVLGNLKSFAISSEDLEEAFEEGIGFDGSSVEGFVPQQESDMLAFPDPTTFQILPWRPETKGVARVFCDIKTPSREPFEGDPRSCLDRLVREVDAKGYVMNVGPKIEYFYFENDHDPIPVDNAGYFDLTSTDVSTDLRRETTLMLEKMSIPVAYSYHTSAPSQNAVELRYTEARSCADNIMTARLVIRQEAFANNMFASFMPKPLNHCAGSGMFLYQSLFDHEGNNLFWAPKTQNDAHLSELAQHYVAGLLKYAPEFMLVTNPTVNSYKRLISNDVVPVYATWGRKNRTALVRIPTHKPGKHQSTRVELRCPDPTANPYLAIAVCLAAGIRGIEEELPLPKESPEDIDRMSEAELERAGFKRLPRNLSDAIKEFGSSELMRETLGDHICDYLIEQKWAEWDEYAATVTEWERRHYYAGY</sequence>
<evidence type="ECO:0000313" key="10">
    <source>
        <dbReference type="Proteomes" id="UP000469325"/>
    </source>
</evidence>
<evidence type="ECO:0000259" key="7">
    <source>
        <dbReference type="PROSITE" id="PS51986"/>
    </source>
</evidence>
<dbReference type="SUPFAM" id="SSF54368">
    <property type="entry name" value="Glutamine synthetase, N-terminal domain"/>
    <property type="match status" value="1"/>
</dbReference>
<dbReference type="Proteomes" id="UP000469325">
    <property type="component" value="Unassembled WGS sequence"/>
</dbReference>
<keyword evidence="4" id="KW-0067">ATP-binding</keyword>
<proteinExistence type="inferred from homology"/>
<evidence type="ECO:0000256" key="2">
    <source>
        <dbReference type="ARBA" id="ARBA00022598"/>
    </source>
</evidence>
<name>A0A6N7XRH9_9ACTN</name>
<comment type="similarity">
    <text evidence="1 5 6">Belongs to the glutamine synthetase family.</text>
</comment>
<dbReference type="EMBL" id="VUNC01000003">
    <property type="protein sequence ID" value="MST72529.1"/>
    <property type="molecule type" value="Genomic_DNA"/>
</dbReference>
<evidence type="ECO:0000256" key="6">
    <source>
        <dbReference type="RuleBase" id="RU000384"/>
    </source>
</evidence>
<evidence type="ECO:0000259" key="8">
    <source>
        <dbReference type="PROSITE" id="PS51987"/>
    </source>
</evidence>
<dbReference type="GO" id="GO:0006542">
    <property type="term" value="P:glutamine biosynthetic process"/>
    <property type="evidence" value="ECO:0007669"/>
    <property type="project" value="InterPro"/>
</dbReference>
<dbReference type="InterPro" id="IPR008147">
    <property type="entry name" value="Gln_synt_N"/>
</dbReference>
<dbReference type="RefSeq" id="WP_326832234.1">
    <property type="nucleotide sequence ID" value="NZ_VUNC01000003.1"/>
</dbReference>
<dbReference type="GO" id="GO:0005524">
    <property type="term" value="F:ATP binding"/>
    <property type="evidence" value="ECO:0007669"/>
    <property type="project" value="UniProtKB-KW"/>
</dbReference>
<dbReference type="PANTHER" id="PTHR43785:SF12">
    <property type="entry name" value="TYPE-1 GLUTAMINE SYNTHETASE 2"/>
    <property type="match status" value="1"/>
</dbReference>
<evidence type="ECO:0000313" key="9">
    <source>
        <dbReference type="EMBL" id="MST72529.1"/>
    </source>
</evidence>
<keyword evidence="2" id="KW-0436">Ligase</keyword>
<comment type="caution">
    <text evidence="9">The sequence shown here is derived from an EMBL/GenBank/DDBJ whole genome shotgun (WGS) entry which is preliminary data.</text>
</comment>
<accession>A0A6N7XRH9</accession>
<evidence type="ECO:0000256" key="3">
    <source>
        <dbReference type="ARBA" id="ARBA00022741"/>
    </source>
</evidence>
<protein>
    <submittedName>
        <fullName evidence="9">Glutamine synthetase</fullName>
    </submittedName>
</protein>
<organism evidence="9 10">
    <name type="scientific">Olsenella porci</name>
    <dbReference type="NCBI Taxonomy" id="2652279"/>
    <lineage>
        <taxon>Bacteria</taxon>
        <taxon>Bacillati</taxon>
        <taxon>Actinomycetota</taxon>
        <taxon>Coriobacteriia</taxon>
        <taxon>Coriobacteriales</taxon>
        <taxon>Atopobiaceae</taxon>
        <taxon>Olsenella</taxon>
    </lineage>
</organism>
<dbReference type="GO" id="GO:0004356">
    <property type="term" value="F:glutamine synthetase activity"/>
    <property type="evidence" value="ECO:0007669"/>
    <property type="project" value="InterPro"/>
</dbReference>
<dbReference type="InterPro" id="IPR014746">
    <property type="entry name" value="Gln_synth/guanido_kin_cat_dom"/>
</dbReference>
<dbReference type="PROSITE" id="PS51986">
    <property type="entry name" value="GS_BETA_GRASP"/>
    <property type="match status" value="1"/>
</dbReference>
<dbReference type="InterPro" id="IPR008146">
    <property type="entry name" value="Gln_synth_cat_dom"/>
</dbReference>
<gene>
    <name evidence="9" type="ORF">FYJ68_05330</name>
</gene>
<feature type="domain" description="GS beta-grasp" evidence="7">
    <location>
        <begin position="16"/>
        <end position="101"/>
    </location>
</feature>
<dbReference type="Gene3D" id="3.10.20.70">
    <property type="entry name" value="Glutamine synthetase, N-terminal domain"/>
    <property type="match status" value="1"/>
</dbReference>
<dbReference type="Pfam" id="PF03951">
    <property type="entry name" value="Gln-synt_N"/>
    <property type="match status" value="1"/>
</dbReference>
<dbReference type="SMART" id="SM01230">
    <property type="entry name" value="Gln-synt_C"/>
    <property type="match status" value="1"/>
</dbReference>
<dbReference type="SUPFAM" id="SSF55931">
    <property type="entry name" value="Glutamine synthetase/guanido kinase"/>
    <property type="match status" value="1"/>
</dbReference>
<dbReference type="PROSITE" id="PS51987">
    <property type="entry name" value="GS_CATALYTIC"/>
    <property type="match status" value="1"/>
</dbReference>
<evidence type="ECO:0000256" key="1">
    <source>
        <dbReference type="ARBA" id="ARBA00009897"/>
    </source>
</evidence>
<dbReference type="Pfam" id="PF00120">
    <property type="entry name" value="Gln-synt_C"/>
    <property type="match status" value="1"/>
</dbReference>
<evidence type="ECO:0000256" key="5">
    <source>
        <dbReference type="PROSITE-ProRule" id="PRU01330"/>
    </source>
</evidence>
<evidence type="ECO:0000256" key="4">
    <source>
        <dbReference type="ARBA" id="ARBA00022840"/>
    </source>
</evidence>
<reference evidence="9 10" key="1">
    <citation type="submission" date="2019-08" db="EMBL/GenBank/DDBJ databases">
        <title>In-depth cultivation of the pig gut microbiome towards novel bacterial diversity and tailored functional studies.</title>
        <authorList>
            <person name="Wylensek D."/>
            <person name="Hitch T.C.A."/>
            <person name="Clavel T."/>
        </authorList>
    </citation>
    <scope>NUCLEOTIDE SEQUENCE [LARGE SCALE GENOMIC DNA]</scope>
    <source>
        <strain evidence="9 10">CA-Schmier-601-WT-1</strain>
    </source>
</reference>
<keyword evidence="10" id="KW-1185">Reference proteome</keyword>
<feature type="domain" description="GS catalytic" evidence="8">
    <location>
        <begin position="108"/>
        <end position="445"/>
    </location>
</feature>
<keyword evidence="3" id="KW-0547">Nucleotide-binding</keyword>
<dbReference type="Gene3D" id="3.30.590.10">
    <property type="entry name" value="Glutamine synthetase/guanido kinase, catalytic domain"/>
    <property type="match status" value="1"/>
</dbReference>